<dbReference type="InterPro" id="IPR029614">
    <property type="entry name" value="CECR2"/>
</dbReference>
<reference evidence="5" key="1">
    <citation type="submission" date="2025-05" db="UniProtKB">
        <authorList>
            <consortium name="EnsemblMetazoa"/>
        </authorList>
    </citation>
    <scope>IDENTIFICATION</scope>
    <source>
        <strain evidence="5">Yale</strain>
    </source>
</reference>
<feature type="compositionally biased region" description="Pro residues" evidence="3">
    <location>
        <begin position="553"/>
        <end position="562"/>
    </location>
</feature>
<dbReference type="Pfam" id="PF00439">
    <property type="entry name" value="Bromodomain"/>
    <property type="match status" value="1"/>
</dbReference>
<feature type="compositionally biased region" description="Basic and acidic residues" evidence="3">
    <location>
        <begin position="263"/>
        <end position="273"/>
    </location>
</feature>
<proteinExistence type="predicted"/>
<dbReference type="SMART" id="SM00297">
    <property type="entry name" value="BROMO"/>
    <property type="match status" value="1"/>
</dbReference>
<feature type="compositionally biased region" description="Acidic residues" evidence="3">
    <location>
        <begin position="440"/>
        <end position="453"/>
    </location>
</feature>
<feature type="compositionally biased region" description="Basic residues" evidence="3">
    <location>
        <begin position="426"/>
        <end position="435"/>
    </location>
</feature>
<feature type="compositionally biased region" description="Basic residues" evidence="3">
    <location>
        <begin position="336"/>
        <end position="354"/>
    </location>
</feature>
<protein>
    <recommendedName>
        <fullName evidence="4">Bromo domain-containing protein</fullName>
    </recommendedName>
</protein>
<evidence type="ECO:0000256" key="3">
    <source>
        <dbReference type="SAM" id="MobiDB-lite"/>
    </source>
</evidence>
<dbReference type="CDD" id="cd05509">
    <property type="entry name" value="Bromo_gcn5_like"/>
    <property type="match status" value="1"/>
</dbReference>
<dbReference type="Gene3D" id="1.20.920.10">
    <property type="entry name" value="Bromodomain-like"/>
    <property type="match status" value="1"/>
</dbReference>
<feature type="compositionally biased region" description="Acidic residues" evidence="3">
    <location>
        <begin position="373"/>
        <end position="385"/>
    </location>
</feature>
<feature type="compositionally biased region" description="Basic and acidic residues" evidence="3">
    <location>
        <begin position="411"/>
        <end position="425"/>
    </location>
</feature>
<name>A0ABK9MII8_GLOMM</name>
<feature type="domain" description="Bromo" evidence="4">
    <location>
        <begin position="145"/>
        <end position="215"/>
    </location>
</feature>
<dbReference type="EMBL" id="CCAG010009894">
    <property type="status" value="NOT_ANNOTATED_CDS"/>
    <property type="molecule type" value="Genomic_DNA"/>
</dbReference>
<dbReference type="PANTHER" id="PTHR47092:SF1">
    <property type="entry name" value="CHROMATIN REMODELING REGULATOR CECR2"/>
    <property type="match status" value="1"/>
</dbReference>
<dbReference type="EnsemblMetazoa" id="GMOY001320.R1751">
    <property type="protein sequence ID" value="GMOY001320.P1751"/>
    <property type="gene ID" value="GMOY001320"/>
</dbReference>
<evidence type="ECO:0000313" key="5">
    <source>
        <dbReference type="EnsemblMetazoa" id="GMOY001320.P1751"/>
    </source>
</evidence>
<keyword evidence="1 2" id="KW-0103">Bromodomain</keyword>
<feature type="compositionally biased region" description="Basic and acidic residues" evidence="3">
    <location>
        <begin position="307"/>
        <end position="323"/>
    </location>
</feature>
<dbReference type="Proteomes" id="UP000092444">
    <property type="component" value="Unassembled WGS sequence"/>
</dbReference>
<feature type="region of interest" description="Disordered" evidence="3">
    <location>
        <begin position="1"/>
        <end position="20"/>
    </location>
</feature>
<dbReference type="InterPro" id="IPR001487">
    <property type="entry name" value="Bromodomain"/>
</dbReference>
<evidence type="ECO:0000313" key="6">
    <source>
        <dbReference type="Proteomes" id="UP000092444"/>
    </source>
</evidence>
<accession>A0ABK9MII8</accession>
<organism evidence="5 6">
    <name type="scientific">Glossina morsitans morsitans</name>
    <name type="common">Savannah tsetse fly</name>
    <dbReference type="NCBI Taxonomy" id="37546"/>
    <lineage>
        <taxon>Eukaryota</taxon>
        <taxon>Metazoa</taxon>
        <taxon>Ecdysozoa</taxon>
        <taxon>Arthropoda</taxon>
        <taxon>Hexapoda</taxon>
        <taxon>Insecta</taxon>
        <taxon>Pterygota</taxon>
        <taxon>Neoptera</taxon>
        <taxon>Endopterygota</taxon>
        <taxon>Diptera</taxon>
        <taxon>Brachycera</taxon>
        <taxon>Muscomorpha</taxon>
        <taxon>Hippoboscoidea</taxon>
        <taxon>Glossinidae</taxon>
        <taxon>Glossina</taxon>
    </lineage>
</organism>
<sequence>MAPTTNMKLPGRQTNNSLSSLTGNIFIPTALQDNSTTSTATNTTTATTTSGASSSSTSKESNKAKSSSSSNMANKKQKNSSATADKSLTNQSSCSGNSSGSKRKSNSTASTIDGLRQELSQHSDDFTETDEILQIGMHKVLVYVKNHRDAWPFMDPVEEDIAPRYYSIIRRPMDLLKMEDKLDNGEYQKFSDFRNDFKLIVNNCRLYNGNNNEYTEMVNNLQEAFDKATKKYFDHLSDDDEDDPGLSYPASDSKMNVFREKYFSKKNKDKENSESGTARKSLGKSQDRKKHTRKEKLQETESEEEEFKAVRDMRSIKESVIDDKTEEELTESSPKINKRKRKEKDKRRKKKSRNRKEEKYSDQEADKLQNEEPPPDENDEGEDYEESRTSSKKGKNSKESSSRKNRKPRNDKKSSRSNNKIDAKSRKSVKKSNKSKQKEEEEDLLEYSDEDDCVSVQNELDSNDVKTNRSFELKSSKKNKLKQNTSTNQKRAKTAGKKKKDNSSAIRKSKGRTKPSSIRLKRTKTEPCESEEVSSLDGNERDKTEELQECAPTSPPPLPPPPLKKRPKIKKNNRNKSLLLN</sequence>
<dbReference type="PROSITE" id="PS50014">
    <property type="entry name" value="BROMODOMAIN_2"/>
    <property type="match status" value="1"/>
</dbReference>
<dbReference type="PANTHER" id="PTHR47092">
    <property type="entry name" value="CAT EYE SYNDROME CRITICAL REGION PROTEIN 2"/>
    <property type="match status" value="1"/>
</dbReference>
<feature type="compositionally biased region" description="Basic and acidic residues" evidence="3">
    <location>
        <begin position="463"/>
        <end position="475"/>
    </location>
</feature>
<evidence type="ECO:0000256" key="1">
    <source>
        <dbReference type="ARBA" id="ARBA00023117"/>
    </source>
</evidence>
<feature type="compositionally biased region" description="Basic and acidic residues" evidence="3">
    <location>
        <begin position="355"/>
        <end position="370"/>
    </location>
</feature>
<keyword evidence="6" id="KW-1185">Reference proteome</keyword>
<feature type="compositionally biased region" description="Basic residues" evidence="3">
    <location>
        <begin position="490"/>
        <end position="500"/>
    </location>
</feature>
<dbReference type="InterPro" id="IPR036427">
    <property type="entry name" value="Bromodomain-like_sf"/>
</dbReference>
<feature type="region of interest" description="Disordered" evidence="3">
    <location>
        <begin position="30"/>
        <end position="111"/>
    </location>
</feature>
<feature type="compositionally biased region" description="Basic residues" evidence="3">
    <location>
        <begin position="563"/>
        <end position="574"/>
    </location>
</feature>
<evidence type="ECO:0000256" key="2">
    <source>
        <dbReference type="PROSITE-ProRule" id="PRU00035"/>
    </source>
</evidence>
<dbReference type="SUPFAM" id="SSF47370">
    <property type="entry name" value="Bromodomain"/>
    <property type="match status" value="1"/>
</dbReference>
<dbReference type="PRINTS" id="PR00503">
    <property type="entry name" value="BROMODOMAIN"/>
</dbReference>
<feature type="region of interest" description="Disordered" evidence="3">
    <location>
        <begin position="263"/>
        <end position="581"/>
    </location>
</feature>
<evidence type="ECO:0000259" key="4">
    <source>
        <dbReference type="PROSITE" id="PS50014"/>
    </source>
</evidence>
<feature type="compositionally biased region" description="Low complexity" evidence="3">
    <location>
        <begin position="34"/>
        <end position="110"/>
    </location>
</feature>